<feature type="transmembrane region" description="Helical" evidence="1">
    <location>
        <begin position="27"/>
        <end position="45"/>
    </location>
</feature>
<protein>
    <submittedName>
        <fullName evidence="2">Uncharacterized protein</fullName>
    </submittedName>
</protein>
<reference evidence="2 3" key="1">
    <citation type="submission" date="2016-10" db="EMBL/GenBank/DDBJ databases">
        <authorList>
            <person name="de Groot N.N."/>
        </authorList>
    </citation>
    <scope>NUCLEOTIDE SEQUENCE [LARGE SCALE GENOMIC DNA]</scope>
    <source>
        <strain evidence="2 3">MON 2.2</strain>
    </source>
</reference>
<keyword evidence="1" id="KW-0472">Membrane</keyword>
<accession>A0A1G6Z6H3</accession>
<dbReference type="EMBL" id="LT629688">
    <property type="protein sequence ID" value="SDD98269.1"/>
    <property type="molecule type" value="Genomic_DNA"/>
</dbReference>
<sequence>MVVIVVSFLSGMLTFFAQGLLPDALTSFANSASGWTLVTVLVLAWARVRTAVSALLGAASFVLLTLGYSASAHLQGLTYDPTLFVVVGVLVGPFVGIATSWLRAASAWRAAAGTALLSGIGLGEGVYGLTVVADTTSPVYWTLIGLIGLGLLVAMLIRRIHGVLMVLLTVVGTGAIAAAFVVAYRALGGV</sequence>
<name>A0A1G6Z6H3_9ACTN</name>
<feature type="transmembrane region" description="Helical" evidence="1">
    <location>
        <begin position="114"/>
        <end position="133"/>
    </location>
</feature>
<dbReference type="AlphaFoldDB" id="A0A1G6Z6H3"/>
<evidence type="ECO:0000313" key="3">
    <source>
        <dbReference type="Proteomes" id="UP000198546"/>
    </source>
</evidence>
<keyword evidence="1" id="KW-0812">Transmembrane</keyword>
<proteinExistence type="predicted"/>
<feature type="transmembrane region" description="Helical" evidence="1">
    <location>
        <begin position="52"/>
        <end position="70"/>
    </location>
</feature>
<dbReference type="InterPro" id="IPR045393">
    <property type="entry name" value="DUF6518"/>
</dbReference>
<feature type="transmembrane region" description="Helical" evidence="1">
    <location>
        <begin position="164"/>
        <end position="187"/>
    </location>
</feature>
<dbReference type="Pfam" id="PF20128">
    <property type="entry name" value="DUF6518"/>
    <property type="match status" value="1"/>
</dbReference>
<keyword evidence="1" id="KW-1133">Transmembrane helix</keyword>
<evidence type="ECO:0000256" key="1">
    <source>
        <dbReference type="SAM" id="Phobius"/>
    </source>
</evidence>
<feature type="transmembrane region" description="Helical" evidence="1">
    <location>
        <begin position="82"/>
        <end position="102"/>
    </location>
</feature>
<feature type="transmembrane region" description="Helical" evidence="1">
    <location>
        <begin position="139"/>
        <end position="157"/>
    </location>
</feature>
<gene>
    <name evidence="2" type="ORF">SAMN04489747_2204</name>
</gene>
<keyword evidence="3" id="KW-1185">Reference proteome</keyword>
<organism evidence="2 3">
    <name type="scientific">Auraticoccus monumenti</name>
    <dbReference type="NCBI Taxonomy" id="675864"/>
    <lineage>
        <taxon>Bacteria</taxon>
        <taxon>Bacillati</taxon>
        <taxon>Actinomycetota</taxon>
        <taxon>Actinomycetes</taxon>
        <taxon>Propionibacteriales</taxon>
        <taxon>Propionibacteriaceae</taxon>
        <taxon>Auraticoccus</taxon>
    </lineage>
</organism>
<dbReference type="Proteomes" id="UP000198546">
    <property type="component" value="Chromosome i"/>
</dbReference>
<evidence type="ECO:0000313" key="2">
    <source>
        <dbReference type="EMBL" id="SDD98269.1"/>
    </source>
</evidence>